<evidence type="ECO:0000256" key="1">
    <source>
        <dbReference type="SAM" id="Phobius"/>
    </source>
</evidence>
<sequence>MAAAEPNPTMTTLSPPVLLMGFCAVMSAVAVWRLAVDDDRDSVDVGTVLVVLGITLGTVLWSAVRESWLTWTERAVIATAGVVLSGIGLTLIVRYWRGPTSGRPGSNDLETSDDRL</sequence>
<evidence type="ECO:0000313" key="3">
    <source>
        <dbReference type="Proteomes" id="UP000198848"/>
    </source>
</evidence>
<dbReference type="STRING" id="1095778.SAMN04489842_0296"/>
<feature type="transmembrane region" description="Helical" evidence="1">
    <location>
        <begin position="43"/>
        <end position="64"/>
    </location>
</feature>
<organism evidence="2 3">
    <name type="scientific">Natronobacterium texcoconense</name>
    <dbReference type="NCBI Taxonomy" id="1095778"/>
    <lineage>
        <taxon>Archaea</taxon>
        <taxon>Methanobacteriati</taxon>
        <taxon>Methanobacteriota</taxon>
        <taxon>Stenosarchaea group</taxon>
        <taxon>Halobacteria</taxon>
        <taxon>Halobacteriales</taxon>
        <taxon>Natrialbaceae</taxon>
        <taxon>Natronobacterium</taxon>
    </lineage>
</organism>
<protein>
    <submittedName>
        <fullName evidence="2">Uncharacterized protein</fullName>
    </submittedName>
</protein>
<name>A0A1H0ZHU6_NATTX</name>
<dbReference type="EMBL" id="FNLC01000001">
    <property type="protein sequence ID" value="SDQ27048.1"/>
    <property type="molecule type" value="Genomic_DNA"/>
</dbReference>
<evidence type="ECO:0000313" key="2">
    <source>
        <dbReference type="EMBL" id="SDQ27048.1"/>
    </source>
</evidence>
<dbReference type="AlphaFoldDB" id="A0A1H0ZHU6"/>
<keyword evidence="1" id="KW-1133">Transmembrane helix</keyword>
<dbReference type="Proteomes" id="UP000198848">
    <property type="component" value="Unassembled WGS sequence"/>
</dbReference>
<keyword evidence="3" id="KW-1185">Reference proteome</keyword>
<accession>A0A1H0ZHU6</accession>
<keyword evidence="1" id="KW-0812">Transmembrane</keyword>
<dbReference type="OrthoDB" id="169164at2157"/>
<proteinExistence type="predicted"/>
<gene>
    <name evidence="2" type="ORF">SAMN04489842_0296</name>
</gene>
<feature type="transmembrane region" description="Helical" evidence="1">
    <location>
        <begin position="76"/>
        <end position="96"/>
    </location>
</feature>
<reference evidence="3" key="1">
    <citation type="submission" date="2016-10" db="EMBL/GenBank/DDBJ databases">
        <authorList>
            <person name="Varghese N."/>
            <person name="Submissions S."/>
        </authorList>
    </citation>
    <scope>NUCLEOTIDE SEQUENCE [LARGE SCALE GENOMIC DNA]</scope>
    <source>
        <strain evidence="3">DSM 24767</strain>
    </source>
</reference>
<feature type="transmembrane region" description="Helical" evidence="1">
    <location>
        <begin position="17"/>
        <end position="36"/>
    </location>
</feature>
<keyword evidence="1" id="KW-0472">Membrane</keyword>